<evidence type="ECO:0000259" key="1">
    <source>
        <dbReference type="PROSITE" id="PS50404"/>
    </source>
</evidence>
<dbReference type="PANTHER" id="PTHR42673">
    <property type="entry name" value="MALEYLACETOACETATE ISOMERASE"/>
    <property type="match status" value="1"/>
</dbReference>
<keyword evidence="4" id="KW-1185">Reference proteome</keyword>
<dbReference type="InterPro" id="IPR036249">
    <property type="entry name" value="Thioredoxin-like_sf"/>
</dbReference>
<dbReference type="InterPro" id="IPR036282">
    <property type="entry name" value="Glutathione-S-Trfase_C_sf"/>
</dbReference>
<dbReference type="InterPro" id="IPR004045">
    <property type="entry name" value="Glutathione_S-Trfase_N"/>
</dbReference>
<dbReference type="PROSITE" id="PS50404">
    <property type="entry name" value="GST_NTER"/>
    <property type="match status" value="1"/>
</dbReference>
<feature type="domain" description="GST C-terminal" evidence="2">
    <location>
        <begin position="146"/>
        <end position="289"/>
    </location>
</feature>
<dbReference type="PROSITE" id="PS50405">
    <property type="entry name" value="GST_CTER"/>
    <property type="match status" value="1"/>
</dbReference>
<dbReference type="Gene3D" id="3.40.30.10">
    <property type="entry name" value="Glutaredoxin"/>
    <property type="match status" value="1"/>
</dbReference>
<dbReference type="InterPro" id="IPR010987">
    <property type="entry name" value="Glutathione-S-Trfase_C-like"/>
</dbReference>
<organism evidence="3 4">
    <name type="scientific">Cryomyces antarcticus</name>
    <dbReference type="NCBI Taxonomy" id="329879"/>
    <lineage>
        <taxon>Eukaryota</taxon>
        <taxon>Fungi</taxon>
        <taxon>Dikarya</taxon>
        <taxon>Ascomycota</taxon>
        <taxon>Pezizomycotina</taxon>
        <taxon>Dothideomycetes</taxon>
        <taxon>Dothideomycetes incertae sedis</taxon>
        <taxon>Cryomyces</taxon>
    </lineage>
</organism>
<evidence type="ECO:0000313" key="3">
    <source>
        <dbReference type="EMBL" id="KAK5291072.1"/>
    </source>
</evidence>
<sequence length="289" mass="32295">MAATQKPILYSSVVSQWANVPHLGLVELGYGKDEVEIREIDLFKAENFDPEYLKINPNGTVPAMIAPSQSTPLADTRPILQYLDQARSSKDVPTLTPSDAQVKALADSLIELVHSGDLNTDLILLQARNKEELENKKKSPFATFLSSRQQALEAYRTAYPDHPFYGPKAEANGSIHHVYATGTNPEQEAFFESTQAAYRRFIAGMETLESSLRLPYAAGDNVTLADLHIVPWLSHAQWGVGTTDTTDLDTLEAHLQKTAPDFRIGPNTREWWRNFGKRDSFKQVFPTVH</sequence>
<protein>
    <recommendedName>
        <fullName evidence="5">GST N-terminal domain-containing protein</fullName>
    </recommendedName>
</protein>
<dbReference type="PANTHER" id="PTHR42673:SF4">
    <property type="entry name" value="MALEYLACETOACETATE ISOMERASE"/>
    <property type="match status" value="1"/>
</dbReference>
<dbReference type="Pfam" id="PF13417">
    <property type="entry name" value="GST_N_3"/>
    <property type="match status" value="1"/>
</dbReference>
<dbReference type="Pfam" id="PF00043">
    <property type="entry name" value="GST_C"/>
    <property type="match status" value="1"/>
</dbReference>
<evidence type="ECO:0000259" key="2">
    <source>
        <dbReference type="PROSITE" id="PS50405"/>
    </source>
</evidence>
<accession>A0ABR0M7I3</accession>
<gene>
    <name evidence="3" type="ORF">LTR16_002345</name>
</gene>
<evidence type="ECO:0008006" key="5">
    <source>
        <dbReference type="Google" id="ProtNLM"/>
    </source>
</evidence>
<comment type="caution">
    <text evidence="3">The sequence shown here is derived from an EMBL/GenBank/DDBJ whole genome shotgun (WGS) entry which is preliminary data.</text>
</comment>
<proteinExistence type="predicted"/>
<dbReference type="Proteomes" id="UP001357485">
    <property type="component" value="Unassembled WGS sequence"/>
</dbReference>
<dbReference type="Gene3D" id="1.20.1050.10">
    <property type="match status" value="1"/>
</dbReference>
<name>A0ABR0M7I3_9PEZI</name>
<dbReference type="EMBL" id="JAVRRA010000176">
    <property type="protein sequence ID" value="KAK5291072.1"/>
    <property type="molecule type" value="Genomic_DNA"/>
</dbReference>
<dbReference type="InterPro" id="IPR004046">
    <property type="entry name" value="GST_C"/>
</dbReference>
<evidence type="ECO:0000313" key="4">
    <source>
        <dbReference type="Proteomes" id="UP001357485"/>
    </source>
</evidence>
<dbReference type="SUPFAM" id="SSF52833">
    <property type="entry name" value="Thioredoxin-like"/>
    <property type="match status" value="1"/>
</dbReference>
<reference evidence="3 4" key="1">
    <citation type="submission" date="2023-08" db="EMBL/GenBank/DDBJ databases">
        <title>Black Yeasts Isolated from many extreme environments.</title>
        <authorList>
            <person name="Coleine C."/>
            <person name="Stajich J.E."/>
            <person name="Selbmann L."/>
        </authorList>
    </citation>
    <scope>NUCLEOTIDE SEQUENCE [LARGE SCALE GENOMIC DNA]</scope>
    <source>
        <strain evidence="3 4">CCFEE 536</strain>
    </source>
</reference>
<feature type="domain" description="GST N-terminal" evidence="1">
    <location>
        <begin position="5"/>
        <end position="91"/>
    </location>
</feature>
<dbReference type="SUPFAM" id="SSF47616">
    <property type="entry name" value="GST C-terminal domain-like"/>
    <property type="match status" value="1"/>
</dbReference>